<dbReference type="Gene3D" id="2.30.30.40">
    <property type="entry name" value="SH3 Domains"/>
    <property type="match status" value="1"/>
</dbReference>
<dbReference type="Pfam" id="PF00515">
    <property type="entry name" value="TPR_1"/>
    <property type="match status" value="1"/>
</dbReference>
<organism evidence="7 9">
    <name type="scientific">Flavobacterium branchiophilum</name>
    <dbReference type="NCBI Taxonomy" id="55197"/>
    <lineage>
        <taxon>Bacteria</taxon>
        <taxon>Pseudomonadati</taxon>
        <taxon>Bacteroidota</taxon>
        <taxon>Flavobacteriia</taxon>
        <taxon>Flavobacteriales</taxon>
        <taxon>Flavobacteriaceae</taxon>
        <taxon>Flavobacterium</taxon>
    </lineage>
</organism>
<evidence type="ECO:0000256" key="3">
    <source>
        <dbReference type="PROSITE-ProRule" id="PRU00339"/>
    </source>
</evidence>
<dbReference type="Proteomes" id="UP000320773">
    <property type="component" value="Unassembled WGS sequence"/>
</dbReference>
<feature type="chain" id="PRO_5033306479" evidence="5">
    <location>
        <begin position="18"/>
        <end position="247"/>
    </location>
</feature>
<keyword evidence="5" id="KW-0732">Signal</keyword>
<dbReference type="InterPro" id="IPR011990">
    <property type="entry name" value="TPR-like_helical_dom_sf"/>
</dbReference>
<feature type="signal peptide" evidence="5">
    <location>
        <begin position="1"/>
        <end position="17"/>
    </location>
</feature>
<dbReference type="OMA" id="YFNLGNC"/>
<dbReference type="PANTHER" id="PTHR44943">
    <property type="entry name" value="CELLULOSE SYNTHASE OPERON PROTEIN C"/>
    <property type="match status" value="1"/>
</dbReference>
<dbReference type="InterPro" id="IPR051685">
    <property type="entry name" value="Ycf3/AcsC/BcsC/TPR_MFPF"/>
</dbReference>
<dbReference type="Proteomes" id="UP000220828">
    <property type="component" value="Unassembled WGS sequence"/>
</dbReference>
<evidence type="ECO:0000256" key="4">
    <source>
        <dbReference type="SAM" id="Phobius"/>
    </source>
</evidence>
<feature type="transmembrane region" description="Helical" evidence="4">
    <location>
        <begin position="155"/>
        <end position="176"/>
    </location>
</feature>
<feature type="repeat" description="TPR" evidence="3">
    <location>
        <begin position="17"/>
        <end position="50"/>
    </location>
</feature>
<evidence type="ECO:0000313" key="9">
    <source>
        <dbReference type="Proteomes" id="UP000220828"/>
    </source>
</evidence>
<dbReference type="OrthoDB" id="9776208at2"/>
<dbReference type="PANTHER" id="PTHR44943:SF8">
    <property type="entry name" value="TPR REPEAT-CONTAINING PROTEIN MJ0263"/>
    <property type="match status" value="1"/>
</dbReference>
<evidence type="ECO:0000256" key="1">
    <source>
        <dbReference type="ARBA" id="ARBA00022737"/>
    </source>
</evidence>
<keyword evidence="4" id="KW-1133">Transmembrane helix</keyword>
<keyword evidence="4" id="KW-0472">Membrane</keyword>
<keyword evidence="2 3" id="KW-0802">TPR repeat</keyword>
<dbReference type="Pfam" id="PF08239">
    <property type="entry name" value="SH3_3"/>
    <property type="match status" value="1"/>
</dbReference>
<evidence type="ECO:0000313" key="8">
    <source>
        <dbReference type="EMBL" id="TQM40278.1"/>
    </source>
</evidence>
<evidence type="ECO:0000313" key="10">
    <source>
        <dbReference type="Proteomes" id="UP000320773"/>
    </source>
</evidence>
<dbReference type="PROSITE" id="PS50293">
    <property type="entry name" value="TPR_REGION"/>
    <property type="match status" value="1"/>
</dbReference>
<evidence type="ECO:0000256" key="2">
    <source>
        <dbReference type="ARBA" id="ARBA00022803"/>
    </source>
</evidence>
<name>A0A2H3K9L4_9FLAO</name>
<dbReference type="InterPro" id="IPR019734">
    <property type="entry name" value="TPR_rpt"/>
</dbReference>
<dbReference type="InterPro" id="IPR036938">
    <property type="entry name" value="PAP2/HPO_sf"/>
</dbReference>
<comment type="caution">
    <text evidence="7">The sequence shown here is derived from an EMBL/GenBank/DDBJ whole genome shotgun (WGS) entry which is preliminary data.</text>
</comment>
<protein>
    <submittedName>
        <fullName evidence="7">BatE protein</fullName>
    </submittedName>
    <submittedName>
        <fullName evidence="8">SH3 domain-containing protein</fullName>
    </submittedName>
</protein>
<dbReference type="SMART" id="SM00028">
    <property type="entry name" value="TPR"/>
    <property type="match status" value="2"/>
</dbReference>
<keyword evidence="4" id="KW-0812">Transmembrane</keyword>
<evidence type="ECO:0000313" key="7">
    <source>
        <dbReference type="EMBL" id="PDS22833.1"/>
    </source>
</evidence>
<keyword evidence="1" id="KW-0677">Repeat</keyword>
<dbReference type="EMBL" id="VFPJ01000001">
    <property type="protein sequence ID" value="TQM40278.1"/>
    <property type="molecule type" value="Genomic_DNA"/>
</dbReference>
<sequence>MRYCILILLFYLPFATAQNNFESGNVLYKSGQYQAALEAYQNILSTHKQSSELYFNMGNCYYKLNQVAPAIYYYEKALVLNPKNAAAENNLQLAHKLQIDDIKDVPKVGFAKLLQNLTGTFHYNTWAWIAVGFSVGVLLFFCLYYFSENTTFKRFFFVTMALCLLSILISLGSGIYEKNVFDNDRPAIIFAASTGLKKTPTANSKNIKVLHEGTKVMVFETQNNFQKVQLTDGTKGWLLKSDIKEVK</sequence>
<dbReference type="SUPFAM" id="SSF48317">
    <property type="entry name" value="Acid phosphatase/Vanadium-dependent haloperoxidase"/>
    <property type="match status" value="1"/>
</dbReference>
<proteinExistence type="predicted"/>
<dbReference type="EMBL" id="PCMW01000078">
    <property type="protein sequence ID" value="PDS22833.1"/>
    <property type="molecule type" value="Genomic_DNA"/>
</dbReference>
<accession>A0A2H3K9L4</accession>
<feature type="domain" description="SH3b" evidence="6">
    <location>
        <begin position="196"/>
        <end position="243"/>
    </location>
</feature>
<feature type="transmembrane region" description="Helical" evidence="4">
    <location>
        <begin position="126"/>
        <end position="146"/>
    </location>
</feature>
<dbReference type="InterPro" id="IPR003646">
    <property type="entry name" value="SH3-like_bac-type"/>
</dbReference>
<dbReference type="PROSITE" id="PS50005">
    <property type="entry name" value="TPR"/>
    <property type="match status" value="2"/>
</dbReference>
<gene>
    <name evidence="7" type="ORF">B0A77_12175</name>
    <name evidence="8" type="ORF">BC670_1156</name>
</gene>
<feature type="repeat" description="TPR" evidence="3">
    <location>
        <begin position="51"/>
        <end position="84"/>
    </location>
</feature>
<dbReference type="SUPFAM" id="SSF48452">
    <property type="entry name" value="TPR-like"/>
    <property type="match status" value="1"/>
</dbReference>
<reference evidence="8 10" key="2">
    <citation type="submission" date="2019-06" db="EMBL/GenBank/DDBJ databases">
        <title>Genomic Encyclopedia of Archaeal and Bacterial Type Strains, Phase II (KMG-II): from individual species to whole genera.</title>
        <authorList>
            <person name="Goeker M."/>
        </authorList>
    </citation>
    <scope>NUCLEOTIDE SEQUENCE [LARGE SCALE GENOMIC DNA]</scope>
    <source>
        <strain evidence="8 10">DSM 24789</strain>
    </source>
</reference>
<dbReference type="AlphaFoldDB" id="A0A2H3K9L4"/>
<reference evidence="7 9" key="1">
    <citation type="submission" date="2017-09" db="EMBL/GenBank/DDBJ databases">
        <title>Whole genomes of Flavobacteriaceae.</title>
        <authorList>
            <person name="Stine C."/>
            <person name="Li C."/>
            <person name="Tadesse D."/>
        </authorList>
    </citation>
    <scope>NUCLEOTIDE SEQUENCE [LARGE SCALE GENOMIC DNA]</scope>
    <source>
        <strain evidence="7 9">ATCC 35036</strain>
    </source>
</reference>
<evidence type="ECO:0000259" key="6">
    <source>
        <dbReference type="Pfam" id="PF08239"/>
    </source>
</evidence>
<dbReference type="Gene3D" id="1.25.40.10">
    <property type="entry name" value="Tetratricopeptide repeat domain"/>
    <property type="match status" value="1"/>
</dbReference>
<evidence type="ECO:0000256" key="5">
    <source>
        <dbReference type="SAM" id="SignalP"/>
    </source>
</evidence>